<evidence type="ECO:0000256" key="5">
    <source>
        <dbReference type="ARBA" id="ARBA00022917"/>
    </source>
</evidence>
<comment type="caution">
    <text evidence="10">The sequence shown here is derived from an EMBL/GenBank/DDBJ whole genome shotgun (WGS) entry which is preliminary data.</text>
</comment>
<dbReference type="Pfam" id="PF01425">
    <property type="entry name" value="Amidase"/>
    <property type="match status" value="1"/>
</dbReference>
<feature type="active site" description="Charge relay system" evidence="8">
    <location>
        <position position="80"/>
    </location>
</feature>
<dbReference type="GO" id="GO:0005524">
    <property type="term" value="F:ATP binding"/>
    <property type="evidence" value="ECO:0007669"/>
    <property type="project" value="UniProtKB-KW"/>
</dbReference>
<evidence type="ECO:0000256" key="7">
    <source>
        <dbReference type="ARBA" id="ARBA00047407"/>
    </source>
</evidence>
<sequence length="497" mass="51787">MNDLIRWTASRTAAAIASGEVSAVEVTRAHLDRIGAVDEKVHAFLHVDAEGALAAAERVDAKRAAGEELGPLAGVPLALKDVFTTRGVPTTCGSKMLQGWIPPYDATVTRRLKDADVVILGKTNMDEFAMGSSTENSAYGPTGNPWDLARIPGGSGGGSAAALAAFEAPLAIGTDTGGSIRQPAAVTGTVGVKPTYGGVSRYGLVAFSSSLDQGGPCARTVLDTALLHEAIAGHDPMDSTSIDAPVPPVVEAARAGDVRGLRVGVVKEFGGEGYQAGVEQRFHEAVELLSSLGAEVVEVSCPSFTSALPAYYLIAPSECSSNLARFDAMKYGLRVGDDGTRSAEEVTALTRAAGFGPEVKRRIILGTYALSSGYYDAYYGQAQKVRTLIARDFAAAYERVDVLVSPTTPTTAFPIGERADDPMAMYLADLCTIPSNLAGNAAMSLPCGLAPEDNLPVGLQIIAPAMADDRLYRVGAAVEAAFVDRWGHPLLDEAPAL</sequence>
<evidence type="ECO:0000256" key="4">
    <source>
        <dbReference type="ARBA" id="ARBA00022840"/>
    </source>
</evidence>
<dbReference type="InterPro" id="IPR036928">
    <property type="entry name" value="AS_sf"/>
</dbReference>
<dbReference type="Proteomes" id="UP000567795">
    <property type="component" value="Unassembled WGS sequence"/>
</dbReference>
<dbReference type="PANTHER" id="PTHR11895">
    <property type="entry name" value="TRANSAMIDASE"/>
    <property type="match status" value="1"/>
</dbReference>
<comment type="catalytic activity">
    <reaction evidence="7 8">
        <text>L-glutamyl-tRNA(Gln) + L-glutamine + ATP + H2O = L-glutaminyl-tRNA(Gln) + L-glutamate + ADP + phosphate + H(+)</text>
        <dbReference type="Rhea" id="RHEA:17521"/>
        <dbReference type="Rhea" id="RHEA-COMP:9681"/>
        <dbReference type="Rhea" id="RHEA-COMP:9684"/>
        <dbReference type="ChEBI" id="CHEBI:15377"/>
        <dbReference type="ChEBI" id="CHEBI:15378"/>
        <dbReference type="ChEBI" id="CHEBI:29985"/>
        <dbReference type="ChEBI" id="CHEBI:30616"/>
        <dbReference type="ChEBI" id="CHEBI:43474"/>
        <dbReference type="ChEBI" id="CHEBI:58359"/>
        <dbReference type="ChEBI" id="CHEBI:78520"/>
        <dbReference type="ChEBI" id="CHEBI:78521"/>
        <dbReference type="ChEBI" id="CHEBI:456216"/>
        <dbReference type="EC" id="6.3.5.7"/>
    </reaction>
</comment>
<evidence type="ECO:0000256" key="2">
    <source>
        <dbReference type="ARBA" id="ARBA00022598"/>
    </source>
</evidence>
<dbReference type="SUPFAM" id="SSF75304">
    <property type="entry name" value="Amidase signature (AS) enzymes"/>
    <property type="match status" value="1"/>
</dbReference>
<dbReference type="HAMAP" id="MF_00120">
    <property type="entry name" value="GatA"/>
    <property type="match status" value="1"/>
</dbReference>
<dbReference type="InterPro" id="IPR023631">
    <property type="entry name" value="Amidase_dom"/>
</dbReference>
<evidence type="ECO:0000256" key="1">
    <source>
        <dbReference type="ARBA" id="ARBA00008069"/>
    </source>
</evidence>
<dbReference type="RefSeq" id="WP_179815106.1">
    <property type="nucleotide sequence ID" value="NZ_JACBZD010000001.1"/>
</dbReference>
<dbReference type="GO" id="GO:0030956">
    <property type="term" value="C:glutamyl-tRNA(Gln) amidotransferase complex"/>
    <property type="evidence" value="ECO:0007669"/>
    <property type="project" value="InterPro"/>
</dbReference>
<dbReference type="InterPro" id="IPR020556">
    <property type="entry name" value="Amidase_CS"/>
</dbReference>
<evidence type="ECO:0000256" key="3">
    <source>
        <dbReference type="ARBA" id="ARBA00022741"/>
    </source>
</evidence>
<dbReference type="GO" id="GO:0006412">
    <property type="term" value="P:translation"/>
    <property type="evidence" value="ECO:0007669"/>
    <property type="project" value="UniProtKB-UniRule"/>
</dbReference>
<protein>
    <recommendedName>
        <fullName evidence="8">Glutamyl-tRNA(Gln) amidotransferase subunit A</fullName>
        <shortName evidence="8">Glu-ADT subunit A</shortName>
        <ecNumber evidence="8">6.3.5.7</ecNumber>
    </recommendedName>
</protein>
<proteinExistence type="inferred from homology"/>
<comment type="function">
    <text evidence="6 8">Allows the formation of correctly charged Gln-tRNA(Gln) through the transamidation of misacylated Glu-tRNA(Gln) in organisms which lack glutaminyl-tRNA synthetase. The reaction takes place in the presence of glutamine and ATP through an activated gamma-phospho-Glu-tRNA(Gln).</text>
</comment>
<dbReference type="InterPro" id="IPR004412">
    <property type="entry name" value="GatA"/>
</dbReference>
<dbReference type="NCBIfam" id="TIGR00132">
    <property type="entry name" value="gatA"/>
    <property type="match status" value="1"/>
</dbReference>
<organism evidence="10 11">
    <name type="scientific">Allostreptomyces psammosilenae</name>
    <dbReference type="NCBI Taxonomy" id="1892865"/>
    <lineage>
        <taxon>Bacteria</taxon>
        <taxon>Bacillati</taxon>
        <taxon>Actinomycetota</taxon>
        <taxon>Actinomycetes</taxon>
        <taxon>Kitasatosporales</taxon>
        <taxon>Streptomycetaceae</taxon>
        <taxon>Allostreptomyces</taxon>
    </lineage>
</organism>
<evidence type="ECO:0000256" key="6">
    <source>
        <dbReference type="ARBA" id="ARBA00025295"/>
    </source>
</evidence>
<dbReference type="GO" id="GO:0016740">
    <property type="term" value="F:transferase activity"/>
    <property type="evidence" value="ECO:0007669"/>
    <property type="project" value="UniProtKB-KW"/>
</dbReference>
<gene>
    <name evidence="8" type="primary">gatA</name>
    <name evidence="10" type="ORF">FHU37_003485</name>
</gene>
<keyword evidence="11" id="KW-1185">Reference proteome</keyword>
<dbReference type="EMBL" id="JACBZD010000001">
    <property type="protein sequence ID" value="NYI06542.1"/>
    <property type="molecule type" value="Genomic_DNA"/>
</dbReference>
<dbReference type="InterPro" id="IPR000120">
    <property type="entry name" value="Amidase"/>
</dbReference>
<feature type="active site" description="Acyl-ester intermediate" evidence="8">
    <location>
        <position position="179"/>
    </location>
</feature>
<keyword evidence="5 8" id="KW-0648">Protein biosynthesis</keyword>
<dbReference type="Gene3D" id="3.90.1300.10">
    <property type="entry name" value="Amidase signature (AS) domain"/>
    <property type="match status" value="1"/>
</dbReference>
<keyword evidence="4 8" id="KW-0067">ATP-binding</keyword>
<dbReference type="AlphaFoldDB" id="A0A853A7X6"/>
<keyword evidence="10" id="KW-0808">Transferase</keyword>
<name>A0A853A7X6_9ACTN</name>
<comment type="subunit">
    <text evidence="8">Heterotrimer of A, B and C subunits.</text>
</comment>
<evidence type="ECO:0000256" key="8">
    <source>
        <dbReference type="HAMAP-Rule" id="MF_00120"/>
    </source>
</evidence>
<evidence type="ECO:0000313" key="10">
    <source>
        <dbReference type="EMBL" id="NYI06542.1"/>
    </source>
</evidence>
<keyword evidence="2 8" id="KW-0436">Ligase</keyword>
<dbReference type="PANTHER" id="PTHR11895:SF151">
    <property type="entry name" value="GLUTAMYL-TRNA(GLN) AMIDOTRANSFERASE SUBUNIT A"/>
    <property type="match status" value="1"/>
</dbReference>
<feature type="active site" description="Charge relay system" evidence="8">
    <location>
        <position position="155"/>
    </location>
</feature>
<dbReference type="PROSITE" id="PS00571">
    <property type="entry name" value="AMIDASES"/>
    <property type="match status" value="1"/>
</dbReference>
<feature type="domain" description="Amidase" evidence="9">
    <location>
        <begin position="25"/>
        <end position="471"/>
    </location>
</feature>
<evidence type="ECO:0000313" key="11">
    <source>
        <dbReference type="Proteomes" id="UP000567795"/>
    </source>
</evidence>
<reference evidence="10 11" key="1">
    <citation type="submission" date="2020-07" db="EMBL/GenBank/DDBJ databases">
        <title>Sequencing the genomes of 1000 actinobacteria strains.</title>
        <authorList>
            <person name="Klenk H.-P."/>
        </authorList>
    </citation>
    <scope>NUCLEOTIDE SEQUENCE [LARGE SCALE GENOMIC DNA]</scope>
    <source>
        <strain evidence="10 11">DSM 42178</strain>
    </source>
</reference>
<comment type="similarity">
    <text evidence="1 8">Belongs to the amidase family. GatA subfamily.</text>
</comment>
<accession>A0A853A7X6</accession>
<keyword evidence="3 8" id="KW-0547">Nucleotide-binding</keyword>
<evidence type="ECO:0000259" key="9">
    <source>
        <dbReference type="Pfam" id="PF01425"/>
    </source>
</evidence>
<dbReference type="EC" id="6.3.5.7" evidence="8"/>
<dbReference type="GO" id="GO:0050567">
    <property type="term" value="F:glutaminyl-tRNA synthase (glutamine-hydrolyzing) activity"/>
    <property type="evidence" value="ECO:0007669"/>
    <property type="project" value="UniProtKB-UniRule"/>
</dbReference>